<organism evidence="1">
    <name type="scientific">marine sediment metagenome</name>
    <dbReference type="NCBI Taxonomy" id="412755"/>
    <lineage>
        <taxon>unclassified sequences</taxon>
        <taxon>metagenomes</taxon>
        <taxon>ecological metagenomes</taxon>
    </lineage>
</organism>
<proteinExistence type="predicted"/>
<sequence length="64" mass="7839">MMYVFIGLLAFFGVVMIALLITLELYAEFCVRNNEKVVWHMEWLRCTGMKETQKLIHRRWMWKI</sequence>
<protein>
    <submittedName>
        <fullName evidence="1">Uncharacterized protein</fullName>
    </submittedName>
</protein>
<evidence type="ECO:0000313" key="1">
    <source>
        <dbReference type="EMBL" id="KKL67974.1"/>
    </source>
</evidence>
<name>A0A0F9E1W4_9ZZZZ</name>
<reference evidence="1" key="1">
    <citation type="journal article" date="2015" name="Nature">
        <title>Complex archaea that bridge the gap between prokaryotes and eukaryotes.</title>
        <authorList>
            <person name="Spang A."/>
            <person name="Saw J.H."/>
            <person name="Jorgensen S.L."/>
            <person name="Zaremba-Niedzwiedzka K."/>
            <person name="Martijn J."/>
            <person name="Lind A.E."/>
            <person name="van Eijk R."/>
            <person name="Schleper C."/>
            <person name="Guy L."/>
            <person name="Ettema T.J."/>
        </authorList>
    </citation>
    <scope>NUCLEOTIDE SEQUENCE</scope>
</reference>
<dbReference type="AlphaFoldDB" id="A0A0F9E1W4"/>
<gene>
    <name evidence="1" type="ORF">LCGC14_2129650</name>
</gene>
<accession>A0A0F9E1W4</accession>
<comment type="caution">
    <text evidence="1">The sequence shown here is derived from an EMBL/GenBank/DDBJ whole genome shotgun (WGS) entry which is preliminary data.</text>
</comment>
<dbReference type="EMBL" id="LAZR01026679">
    <property type="protein sequence ID" value="KKL67974.1"/>
    <property type="molecule type" value="Genomic_DNA"/>
</dbReference>